<organism evidence="2 3">
    <name type="scientific">Camelina sativa</name>
    <name type="common">False flax</name>
    <name type="synonym">Myagrum sativum</name>
    <dbReference type="NCBI Taxonomy" id="90675"/>
    <lineage>
        <taxon>Eukaryota</taxon>
        <taxon>Viridiplantae</taxon>
        <taxon>Streptophyta</taxon>
        <taxon>Embryophyta</taxon>
        <taxon>Tracheophyta</taxon>
        <taxon>Spermatophyta</taxon>
        <taxon>Magnoliopsida</taxon>
        <taxon>eudicotyledons</taxon>
        <taxon>Gunneridae</taxon>
        <taxon>Pentapetalae</taxon>
        <taxon>rosids</taxon>
        <taxon>malvids</taxon>
        <taxon>Brassicales</taxon>
        <taxon>Brassicaceae</taxon>
        <taxon>Camelineae</taxon>
        <taxon>Camelina</taxon>
    </lineage>
</organism>
<evidence type="ECO:0000313" key="3">
    <source>
        <dbReference type="RefSeq" id="XP_010468379.1"/>
    </source>
</evidence>
<gene>
    <name evidence="3" type="primary">LOC104748437</name>
</gene>
<reference evidence="3" key="2">
    <citation type="submission" date="2025-08" db="UniProtKB">
        <authorList>
            <consortium name="RefSeq"/>
        </authorList>
    </citation>
    <scope>IDENTIFICATION</scope>
    <source>
        <tissue evidence="3">Leaf</tissue>
    </source>
</reference>
<keyword evidence="2" id="KW-1185">Reference proteome</keyword>
<dbReference type="Proteomes" id="UP000694864">
    <property type="component" value="Chromosome 15"/>
</dbReference>
<dbReference type="RefSeq" id="XP_010468379.1">
    <property type="nucleotide sequence ID" value="XM_010470077.1"/>
</dbReference>
<accession>A0ABM0WB18</accession>
<evidence type="ECO:0000256" key="1">
    <source>
        <dbReference type="SAM" id="MobiDB-lite"/>
    </source>
</evidence>
<proteinExistence type="predicted"/>
<evidence type="ECO:0000313" key="2">
    <source>
        <dbReference type="Proteomes" id="UP000694864"/>
    </source>
</evidence>
<dbReference type="PANTHER" id="PTHR47481">
    <property type="match status" value="1"/>
</dbReference>
<sequence>MPMVDYLKELKSVCEQLASIGSPVSEMMKIFAALNGLGMEYEPIETSIEGILDSTPSPTLEDVIPRLTAYNDRLLAYNVDSNITPHLAFNNQRFDGSGYGNRGRESSQRSRGRGSYSTKGRRFHQHISPSVTSSPGSVVSGYTVDGRLVCEICGKVGHGVFKCWHRFDNTYQSDLPATLAALGITDAQYQGGHEWTTDSGATAHITSSQNHLQQSRVMTCSTLVRTLS</sequence>
<name>A0ABM0WB18_CAMSA</name>
<dbReference type="PANTHER" id="PTHR47481:SF10">
    <property type="entry name" value="COPIA-LIKE POLYPROTEIN_RETROTRANSPOSON"/>
    <property type="match status" value="1"/>
</dbReference>
<feature type="region of interest" description="Disordered" evidence="1">
    <location>
        <begin position="94"/>
        <end position="136"/>
    </location>
</feature>
<dbReference type="GeneID" id="104748437"/>
<protein>
    <submittedName>
        <fullName evidence="3">Uncharacterized protein LOC104748437</fullName>
    </submittedName>
</protein>
<reference evidence="2" key="1">
    <citation type="journal article" date="2014" name="Nat. Commun.">
        <title>The emerging biofuel crop Camelina sativa retains a highly undifferentiated hexaploid genome structure.</title>
        <authorList>
            <person name="Kagale S."/>
            <person name="Koh C."/>
            <person name="Nixon J."/>
            <person name="Bollina V."/>
            <person name="Clarke W.E."/>
            <person name="Tuteja R."/>
            <person name="Spillane C."/>
            <person name="Robinson S.J."/>
            <person name="Links M.G."/>
            <person name="Clarke C."/>
            <person name="Higgins E.E."/>
            <person name="Huebert T."/>
            <person name="Sharpe A.G."/>
            <person name="Parkin I.A."/>
        </authorList>
    </citation>
    <scope>NUCLEOTIDE SEQUENCE [LARGE SCALE GENOMIC DNA]</scope>
    <source>
        <strain evidence="2">cv. DH55</strain>
    </source>
</reference>